<keyword evidence="2" id="KW-1185">Reference proteome</keyword>
<gene>
    <name evidence="1" type="ORF">ACOLOM_LOCUS5991</name>
</gene>
<name>A0ACA9MCH8_9GLOM</name>
<proteinExistence type="predicted"/>
<accession>A0ACA9MCH8</accession>
<dbReference type="Proteomes" id="UP000789525">
    <property type="component" value="Unassembled WGS sequence"/>
</dbReference>
<evidence type="ECO:0000313" key="2">
    <source>
        <dbReference type="Proteomes" id="UP000789525"/>
    </source>
</evidence>
<comment type="caution">
    <text evidence="1">The sequence shown here is derived from an EMBL/GenBank/DDBJ whole genome shotgun (WGS) entry which is preliminary data.</text>
</comment>
<protein>
    <submittedName>
        <fullName evidence="1">4633_t:CDS:1</fullName>
    </submittedName>
</protein>
<sequence length="319" mass="37258">MSTFKVIHKTTARRFTLAPNSTFSNLGSQLRNLFHIPPSIPITISYTDEDGDAITVSTDLELQEIISQQSTNRPIKLLLNIPTEYTREFEPFTVDKDIEEISKSQQKPESRPSYTYKHVECVDEEAEEPLYESYRNSKESGKQKSSETTESRVNEKEVKEEENNEENNDKPHVIFIKFIRPQRCSNYRNWEFEGHFDYFSRFDKSYCADPANSCGPRVERQGFRSCHQYNQLTFEQLAENIKTLNSMGFVSDNARYEALLKKYSRLERVVEILVREQEESDRATSSKSEKQSNFEREQETSQSFVPVMDADLENHPYSL</sequence>
<dbReference type="EMBL" id="CAJVPT010011731">
    <property type="protein sequence ID" value="CAG8581642.1"/>
    <property type="molecule type" value="Genomic_DNA"/>
</dbReference>
<evidence type="ECO:0000313" key="1">
    <source>
        <dbReference type="EMBL" id="CAG8581642.1"/>
    </source>
</evidence>
<reference evidence="1" key="1">
    <citation type="submission" date="2021-06" db="EMBL/GenBank/DDBJ databases">
        <authorList>
            <person name="Kallberg Y."/>
            <person name="Tangrot J."/>
            <person name="Rosling A."/>
        </authorList>
    </citation>
    <scope>NUCLEOTIDE SEQUENCE</scope>
    <source>
        <strain evidence="1">CL356</strain>
    </source>
</reference>
<organism evidence="1 2">
    <name type="scientific">Acaulospora colombiana</name>
    <dbReference type="NCBI Taxonomy" id="27376"/>
    <lineage>
        <taxon>Eukaryota</taxon>
        <taxon>Fungi</taxon>
        <taxon>Fungi incertae sedis</taxon>
        <taxon>Mucoromycota</taxon>
        <taxon>Glomeromycotina</taxon>
        <taxon>Glomeromycetes</taxon>
        <taxon>Diversisporales</taxon>
        <taxon>Acaulosporaceae</taxon>
        <taxon>Acaulospora</taxon>
    </lineage>
</organism>